<dbReference type="EMBL" id="JALNTZ010000002">
    <property type="protein sequence ID" value="KAJ3664302.1"/>
    <property type="molecule type" value="Genomic_DNA"/>
</dbReference>
<protein>
    <submittedName>
        <fullName evidence="2">Uncharacterized protein</fullName>
    </submittedName>
</protein>
<accession>A0AA38J338</accession>
<reference evidence="2" key="1">
    <citation type="journal article" date="2023" name="G3 (Bethesda)">
        <title>Whole genome assemblies of Zophobas morio and Tenebrio molitor.</title>
        <authorList>
            <person name="Kaur S."/>
            <person name="Stinson S.A."/>
            <person name="diCenzo G.C."/>
        </authorList>
    </citation>
    <scope>NUCLEOTIDE SEQUENCE</scope>
    <source>
        <strain evidence="2">QUZm001</strain>
    </source>
</reference>
<dbReference type="Proteomes" id="UP001168821">
    <property type="component" value="Unassembled WGS sequence"/>
</dbReference>
<feature type="region of interest" description="Disordered" evidence="1">
    <location>
        <begin position="101"/>
        <end position="150"/>
    </location>
</feature>
<evidence type="ECO:0000313" key="2">
    <source>
        <dbReference type="EMBL" id="KAJ3664302.1"/>
    </source>
</evidence>
<sequence length="150" mass="16246">MSIQVDNDICMLMISLSGRLIDVPASGNHVDDGIACNKALLTRAAKKSTTNAAQRVLSLINYFSFAAHLGGFACRPTCPPHVSPSPAAFQLPLLVRLRRALDPRRRRTSTHSTSKTSCVRDVRSRPPPPPECGVMSGRSLRRRGNGFPPG</sequence>
<evidence type="ECO:0000256" key="1">
    <source>
        <dbReference type="SAM" id="MobiDB-lite"/>
    </source>
</evidence>
<name>A0AA38J338_9CUCU</name>
<keyword evidence="3" id="KW-1185">Reference proteome</keyword>
<dbReference type="AlphaFoldDB" id="A0AA38J338"/>
<proteinExistence type="predicted"/>
<evidence type="ECO:0000313" key="3">
    <source>
        <dbReference type="Proteomes" id="UP001168821"/>
    </source>
</evidence>
<gene>
    <name evidence="2" type="ORF">Zmor_008484</name>
</gene>
<comment type="caution">
    <text evidence="2">The sequence shown here is derived from an EMBL/GenBank/DDBJ whole genome shotgun (WGS) entry which is preliminary data.</text>
</comment>
<organism evidence="2 3">
    <name type="scientific">Zophobas morio</name>
    <dbReference type="NCBI Taxonomy" id="2755281"/>
    <lineage>
        <taxon>Eukaryota</taxon>
        <taxon>Metazoa</taxon>
        <taxon>Ecdysozoa</taxon>
        <taxon>Arthropoda</taxon>
        <taxon>Hexapoda</taxon>
        <taxon>Insecta</taxon>
        <taxon>Pterygota</taxon>
        <taxon>Neoptera</taxon>
        <taxon>Endopterygota</taxon>
        <taxon>Coleoptera</taxon>
        <taxon>Polyphaga</taxon>
        <taxon>Cucujiformia</taxon>
        <taxon>Tenebrionidae</taxon>
        <taxon>Zophobas</taxon>
    </lineage>
</organism>